<organism evidence="1">
    <name type="scientific">Brassica cretica</name>
    <name type="common">Mustard</name>
    <dbReference type="NCBI Taxonomy" id="69181"/>
    <lineage>
        <taxon>Eukaryota</taxon>
        <taxon>Viridiplantae</taxon>
        <taxon>Streptophyta</taxon>
        <taxon>Embryophyta</taxon>
        <taxon>Tracheophyta</taxon>
        <taxon>Spermatophyta</taxon>
        <taxon>Magnoliopsida</taxon>
        <taxon>eudicotyledons</taxon>
        <taxon>Gunneridae</taxon>
        <taxon>Pentapetalae</taxon>
        <taxon>rosids</taxon>
        <taxon>malvids</taxon>
        <taxon>Brassicales</taxon>
        <taxon>Brassicaceae</taxon>
        <taxon>Brassiceae</taxon>
        <taxon>Brassica</taxon>
    </lineage>
</organism>
<dbReference type="EMBL" id="QGKY02000164">
    <property type="protein sequence ID" value="KAF2594603.1"/>
    <property type="molecule type" value="Genomic_DNA"/>
</dbReference>
<reference evidence="1" key="1">
    <citation type="submission" date="2019-12" db="EMBL/GenBank/DDBJ databases">
        <title>Genome sequencing and annotation of Brassica cretica.</title>
        <authorList>
            <person name="Studholme D.J."/>
            <person name="Sarris P.F."/>
        </authorList>
    </citation>
    <scope>NUCLEOTIDE SEQUENCE</scope>
    <source>
        <strain evidence="1">PFS-102/07</strain>
        <tissue evidence="1">Leaf</tissue>
    </source>
</reference>
<gene>
    <name evidence="1" type="ORF">F2Q70_00044124</name>
</gene>
<proteinExistence type="predicted"/>
<evidence type="ECO:0000313" key="1">
    <source>
        <dbReference type="EMBL" id="KAF2594603.1"/>
    </source>
</evidence>
<dbReference type="AlphaFoldDB" id="A0A8S9KMR1"/>
<comment type="caution">
    <text evidence="1">The sequence shown here is derived from an EMBL/GenBank/DDBJ whole genome shotgun (WGS) entry which is preliminary data.</text>
</comment>
<protein>
    <submittedName>
        <fullName evidence="1">Uncharacterized protein</fullName>
    </submittedName>
</protein>
<name>A0A8S9KMR1_BRACR</name>
<accession>A0A8S9KMR1</accession>
<sequence>MFSHWQVSPTKVIPVLGLVPTVNHGRKEAQREEDCTIEARRSHRRYGAEVTHAILTGKARTTFNKRVPVPETDTGA</sequence>